<accession>A0A4U0S246</accession>
<feature type="chain" id="PRO_5021033584" description="exo-alpha-sialidase" evidence="4">
    <location>
        <begin position="29"/>
        <end position="558"/>
    </location>
</feature>
<dbReference type="OrthoDB" id="127969at2"/>
<dbReference type="PANTHER" id="PTHR10628:SF30">
    <property type="entry name" value="EXO-ALPHA-SIALIDASE"/>
    <property type="match status" value="1"/>
</dbReference>
<reference evidence="5 6" key="1">
    <citation type="submission" date="2019-04" db="EMBL/GenBank/DDBJ databases">
        <title>Streptomyces oryziradicis sp. nov., a novel actinomycete isolated from rhizosphere soil of rice (Oryza sativa L.).</title>
        <authorList>
            <person name="Li C."/>
        </authorList>
    </citation>
    <scope>NUCLEOTIDE SEQUENCE [LARGE SCALE GENOMIC DNA]</scope>
    <source>
        <strain evidence="5 6">NEAU-C40</strain>
    </source>
</reference>
<proteinExistence type="predicted"/>
<dbReference type="GO" id="GO:0009313">
    <property type="term" value="P:oligosaccharide catabolic process"/>
    <property type="evidence" value="ECO:0007669"/>
    <property type="project" value="TreeGrafter"/>
</dbReference>
<feature type="signal peptide" evidence="4">
    <location>
        <begin position="1"/>
        <end position="28"/>
    </location>
</feature>
<name>A0A4U0S246_9ACTN</name>
<evidence type="ECO:0000256" key="4">
    <source>
        <dbReference type="SAM" id="SignalP"/>
    </source>
</evidence>
<evidence type="ECO:0000313" key="5">
    <source>
        <dbReference type="EMBL" id="TKA02077.1"/>
    </source>
</evidence>
<sequence>MAHRWARPLTLVAAAGLLSLPVAGLAQATSESDVQANSPQVAADPKSDSTTVFPANKQNEPTIAVNPVNAGYLISGSNDEQQQPPCGPGPVRGPDVPASDCSFFPGVGTSGVYTSSDGGRTWTNRGLLDDQLGWKSSDWISDGDPVISYGPKPDGKGGFTYAHGARAYYATLASYKPGHSLYPPNKYPEAQAVSYSDDNGLTWSAPAISTVKDNPNDFNDKEWVTVDATPGSAFFGRVYVTWTEFRSAGGPPEPVMVTVSGDGGATFSSPRQLSPAADNTVHGRQGSQPTVGPDGTVYVVWEETGKQVVATSRDGGASWSRPVTAGAVADIQDPIPGANFRTDSFASIAADPRTGSTTVWLAWVNRTVDGGRVVVTHSSDHGSTWAPLTTVSTAAEGYAFFQGLDVAPNGRVDVGYQGQTAKDPSTYGTGNAAINAWYASSADGSSWTTPIRTSSASSDPAASAQNNLARQFWGDYSTLVSTNDRAWFIDTDSRGGVGCPAVDAYQHAVAGTALAQEDDKDVSGVAAPAPGDPVKPAPPVDCAKQFGNTDVYVNVITP</sequence>
<feature type="compositionally biased region" description="Polar residues" evidence="3">
    <location>
        <begin position="30"/>
        <end position="40"/>
    </location>
</feature>
<dbReference type="EMBL" id="SUMC01000065">
    <property type="protein sequence ID" value="TKA02077.1"/>
    <property type="molecule type" value="Genomic_DNA"/>
</dbReference>
<protein>
    <recommendedName>
        <fullName evidence="2">exo-alpha-sialidase</fullName>
        <ecNumber evidence="2">3.2.1.18</ecNumber>
    </recommendedName>
</protein>
<feature type="compositionally biased region" description="Polar residues" evidence="3">
    <location>
        <begin position="48"/>
        <end position="61"/>
    </location>
</feature>
<dbReference type="GO" id="GO:0016020">
    <property type="term" value="C:membrane"/>
    <property type="evidence" value="ECO:0007669"/>
    <property type="project" value="TreeGrafter"/>
</dbReference>
<comment type="catalytic activity">
    <reaction evidence="1">
        <text>Hydrolysis of alpha-(2-&gt;3)-, alpha-(2-&gt;6)-, alpha-(2-&gt;8)- glycosidic linkages of terminal sialic acid residues in oligosaccharides, glycoproteins, glycolipids, colominic acid and synthetic substrates.</text>
        <dbReference type="EC" id="3.2.1.18"/>
    </reaction>
</comment>
<gene>
    <name evidence="5" type="ORF">FCI23_39230</name>
</gene>
<dbReference type="GO" id="GO:0005737">
    <property type="term" value="C:cytoplasm"/>
    <property type="evidence" value="ECO:0007669"/>
    <property type="project" value="TreeGrafter"/>
</dbReference>
<dbReference type="RefSeq" id="WP_136728931.1">
    <property type="nucleotide sequence ID" value="NZ_SUMC01000065.1"/>
</dbReference>
<organism evidence="5 6">
    <name type="scientific">Actinacidiphila oryziradicis</name>
    <dbReference type="NCBI Taxonomy" id="2571141"/>
    <lineage>
        <taxon>Bacteria</taxon>
        <taxon>Bacillati</taxon>
        <taxon>Actinomycetota</taxon>
        <taxon>Actinomycetes</taxon>
        <taxon>Kitasatosporales</taxon>
        <taxon>Streptomycetaceae</taxon>
        <taxon>Actinacidiphila</taxon>
    </lineage>
</organism>
<dbReference type="CDD" id="cd15482">
    <property type="entry name" value="Sialidase_non-viral"/>
    <property type="match status" value="1"/>
</dbReference>
<evidence type="ECO:0000313" key="6">
    <source>
        <dbReference type="Proteomes" id="UP000305778"/>
    </source>
</evidence>
<dbReference type="GO" id="GO:0006689">
    <property type="term" value="P:ganglioside catabolic process"/>
    <property type="evidence" value="ECO:0007669"/>
    <property type="project" value="TreeGrafter"/>
</dbReference>
<dbReference type="AlphaFoldDB" id="A0A4U0S246"/>
<evidence type="ECO:0000256" key="2">
    <source>
        <dbReference type="ARBA" id="ARBA00012733"/>
    </source>
</evidence>
<feature type="region of interest" description="Disordered" evidence="3">
    <location>
        <begin position="271"/>
        <end position="294"/>
    </location>
</feature>
<dbReference type="Proteomes" id="UP000305778">
    <property type="component" value="Unassembled WGS sequence"/>
</dbReference>
<dbReference type="Gene3D" id="2.120.10.10">
    <property type="match status" value="2"/>
</dbReference>
<evidence type="ECO:0000256" key="3">
    <source>
        <dbReference type="SAM" id="MobiDB-lite"/>
    </source>
</evidence>
<dbReference type="InterPro" id="IPR026856">
    <property type="entry name" value="Sialidase_fam"/>
</dbReference>
<feature type="region of interest" description="Disordered" evidence="3">
    <location>
        <begin position="30"/>
        <end position="99"/>
    </location>
</feature>
<dbReference type="PANTHER" id="PTHR10628">
    <property type="entry name" value="SIALIDASE"/>
    <property type="match status" value="1"/>
</dbReference>
<comment type="caution">
    <text evidence="5">The sequence shown here is derived from an EMBL/GenBank/DDBJ whole genome shotgun (WGS) entry which is preliminary data.</text>
</comment>
<keyword evidence="6" id="KW-1185">Reference proteome</keyword>
<dbReference type="GO" id="GO:0004308">
    <property type="term" value="F:exo-alpha-sialidase activity"/>
    <property type="evidence" value="ECO:0007669"/>
    <property type="project" value="UniProtKB-EC"/>
</dbReference>
<feature type="compositionally biased region" description="Polar residues" evidence="3">
    <location>
        <begin position="75"/>
        <end position="84"/>
    </location>
</feature>
<dbReference type="SUPFAM" id="SSF110296">
    <property type="entry name" value="Oligoxyloglucan reducing end-specific cellobiohydrolase"/>
    <property type="match status" value="1"/>
</dbReference>
<keyword evidence="4" id="KW-0732">Signal</keyword>
<dbReference type="EC" id="3.2.1.18" evidence="2"/>
<evidence type="ECO:0000256" key="1">
    <source>
        <dbReference type="ARBA" id="ARBA00000427"/>
    </source>
</evidence>